<gene>
    <name evidence="1" type="ORF">VNO77_04424</name>
</gene>
<sequence>MRGHACVRLGHRTHDMHLDHAEAYLKHGAGFWTCKSSYECIRFLIMEYDPTTSASHSDPDSRVHTRPTLFLKVVEHPASELVFNEPTSKCMWVKPVNAVKDLNHDSRTLLWASCSVLFESLFKGSGFVKRKTDV</sequence>
<dbReference type="EMBL" id="JAYMYQ010000001">
    <property type="protein sequence ID" value="KAK7362314.1"/>
    <property type="molecule type" value="Genomic_DNA"/>
</dbReference>
<proteinExistence type="predicted"/>
<dbReference type="AlphaFoldDB" id="A0AAN9R921"/>
<organism evidence="1 2">
    <name type="scientific">Canavalia gladiata</name>
    <name type="common">Sword bean</name>
    <name type="synonym">Dolichos gladiatus</name>
    <dbReference type="NCBI Taxonomy" id="3824"/>
    <lineage>
        <taxon>Eukaryota</taxon>
        <taxon>Viridiplantae</taxon>
        <taxon>Streptophyta</taxon>
        <taxon>Embryophyta</taxon>
        <taxon>Tracheophyta</taxon>
        <taxon>Spermatophyta</taxon>
        <taxon>Magnoliopsida</taxon>
        <taxon>eudicotyledons</taxon>
        <taxon>Gunneridae</taxon>
        <taxon>Pentapetalae</taxon>
        <taxon>rosids</taxon>
        <taxon>fabids</taxon>
        <taxon>Fabales</taxon>
        <taxon>Fabaceae</taxon>
        <taxon>Papilionoideae</taxon>
        <taxon>50 kb inversion clade</taxon>
        <taxon>NPAAA clade</taxon>
        <taxon>indigoferoid/millettioid clade</taxon>
        <taxon>Phaseoleae</taxon>
        <taxon>Canavalia</taxon>
    </lineage>
</organism>
<keyword evidence="2" id="KW-1185">Reference proteome</keyword>
<reference evidence="1 2" key="1">
    <citation type="submission" date="2024-01" db="EMBL/GenBank/DDBJ databases">
        <title>The genomes of 5 underutilized Papilionoideae crops provide insights into root nodulation and disease resistanc.</title>
        <authorList>
            <person name="Jiang F."/>
        </authorList>
    </citation>
    <scope>NUCLEOTIDE SEQUENCE [LARGE SCALE GENOMIC DNA]</scope>
    <source>
        <strain evidence="1">LVBAO_FW01</strain>
        <tissue evidence="1">Leaves</tissue>
    </source>
</reference>
<dbReference type="Proteomes" id="UP001367508">
    <property type="component" value="Unassembled WGS sequence"/>
</dbReference>
<name>A0AAN9R921_CANGL</name>
<evidence type="ECO:0000313" key="1">
    <source>
        <dbReference type="EMBL" id="KAK7362314.1"/>
    </source>
</evidence>
<accession>A0AAN9R921</accession>
<evidence type="ECO:0000313" key="2">
    <source>
        <dbReference type="Proteomes" id="UP001367508"/>
    </source>
</evidence>
<comment type="caution">
    <text evidence="1">The sequence shown here is derived from an EMBL/GenBank/DDBJ whole genome shotgun (WGS) entry which is preliminary data.</text>
</comment>
<protein>
    <submittedName>
        <fullName evidence="1">Uncharacterized protein</fullName>
    </submittedName>
</protein>